<evidence type="ECO:0000256" key="1">
    <source>
        <dbReference type="ARBA" id="ARBA00023015"/>
    </source>
</evidence>
<proteinExistence type="predicted"/>
<dbReference type="PANTHER" id="PTHR43280">
    <property type="entry name" value="ARAC-FAMILY TRANSCRIPTIONAL REGULATOR"/>
    <property type="match status" value="1"/>
</dbReference>
<dbReference type="SMART" id="SM00342">
    <property type="entry name" value="HTH_ARAC"/>
    <property type="match status" value="1"/>
</dbReference>
<gene>
    <name evidence="5" type="ORF">BCY89_07445</name>
</gene>
<evidence type="ECO:0000259" key="4">
    <source>
        <dbReference type="PROSITE" id="PS01124"/>
    </source>
</evidence>
<accession>A0A420FPA3</accession>
<comment type="caution">
    <text evidence="5">The sequence shown here is derived from an EMBL/GenBank/DDBJ whole genome shotgun (WGS) entry which is preliminary data.</text>
</comment>
<name>A0A420FPA3_9SPHI</name>
<organism evidence="5 6">
    <name type="scientific">Sphingobacterium siyangense</name>
    <dbReference type="NCBI Taxonomy" id="459529"/>
    <lineage>
        <taxon>Bacteria</taxon>
        <taxon>Pseudomonadati</taxon>
        <taxon>Bacteroidota</taxon>
        <taxon>Sphingobacteriia</taxon>
        <taxon>Sphingobacteriales</taxon>
        <taxon>Sphingobacteriaceae</taxon>
        <taxon>Sphingobacterium</taxon>
    </lineage>
</organism>
<evidence type="ECO:0000256" key="3">
    <source>
        <dbReference type="ARBA" id="ARBA00023163"/>
    </source>
</evidence>
<dbReference type="PROSITE" id="PS01124">
    <property type="entry name" value="HTH_ARAC_FAMILY_2"/>
    <property type="match status" value="1"/>
</dbReference>
<dbReference type="InterPro" id="IPR018060">
    <property type="entry name" value="HTH_AraC"/>
</dbReference>
<dbReference type="AlphaFoldDB" id="A0A420FPA3"/>
<dbReference type="Gene3D" id="1.10.10.60">
    <property type="entry name" value="Homeodomain-like"/>
    <property type="match status" value="1"/>
</dbReference>
<reference evidence="5 6" key="1">
    <citation type="submission" date="2016-07" db="EMBL/GenBank/DDBJ databases">
        <title>Genome analysis of Sphingobacterium siyangense T12B17.</title>
        <authorList>
            <person name="Xu D."/>
            <person name="Su Y."/>
            <person name="Zheng S."/>
        </authorList>
    </citation>
    <scope>NUCLEOTIDE SEQUENCE [LARGE SCALE GENOMIC DNA]</scope>
    <source>
        <strain evidence="5 6">T12B17</strain>
    </source>
</reference>
<evidence type="ECO:0000313" key="6">
    <source>
        <dbReference type="Proteomes" id="UP000286402"/>
    </source>
</evidence>
<dbReference type="EMBL" id="MCAQ01000023">
    <property type="protein sequence ID" value="RKF34790.1"/>
    <property type="molecule type" value="Genomic_DNA"/>
</dbReference>
<protein>
    <submittedName>
        <fullName evidence="5">AraC family transcriptional regulator</fullName>
    </submittedName>
</protein>
<dbReference type="SUPFAM" id="SSF46689">
    <property type="entry name" value="Homeodomain-like"/>
    <property type="match status" value="1"/>
</dbReference>
<sequence>MPQSRTQRIKTISEFHQLRGLPQPEHPLLSVVDYSKMKRSPLDDASALLFDFYVISNKRGITGKMRYGQQLFDFDNGVLGFMSPNQLLKLEENDAVTNVNRSGWMLLIHPDFLWNTTLAKTIKEHEFFDYSANEALFLSESEEKTLNDIIGNIQREYRANMDKFSKNIIVSNLETLLNYSERFYNRQFLTREKANNQVLNRLEELLNAYFSTDGLISNGLPSVQYIADSLNISSKYLSSLLKVLTGQSTQQHIHEKLIEKAKEKLSTTALSVSQIAYELGFEHSQSFSKLFKTKTKLSPLEFRAGFHYATES</sequence>
<dbReference type="Proteomes" id="UP000286402">
    <property type="component" value="Unassembled WGS sequence"/>
</dbReference>
<dbReference type="Pfam" id="PF12833">
    <property type="entry name" value="HTH_18"/>
    <property type="match status" value="1"/>
</dbReference>
<dbReference type="InterPro" id="IPR009057">
    <property type="entry name" value="Homeodomain-like_sf"/>
</dbReference>
<keyword evidence="1" id="KW-0805">Transcription regulation</keyword>
<evidence type="ECO:0000313" key="5">
    <source>
        <dbReference type="EMBL" id="RKF34790.1"/>
    </source>
</evidence>
<keyword evidence="3" id="KW-0804">Transcription</keyword>
<keyword evidence="2" id="KW-0238">DNA-binding</keyword>
<dbReference type="RefSeq" id="WP_120334587.1">
    <property type="nucleotide sequence ID" value="NZ_MCAQ01000023.1"/>
</dbReference>
<dbReference type="GO" id="GO:0043565">
    <property type="term" value="F:sequence-specific DNA binding"/>
    <property type="evidence" value="ECO:0007669"/>
    <property type="project" value="InterPro"/>
</dbReference>
<evidence type="ECO:0000256" key="2">
    <source>
        <dbReference type="ARBA" id="ARBA00023125"/>
    </source>
</evidence>
<dbReference type="PANTHER" id="PTHR43280:SF32">
    <property type="entry name" value="TRANSCRIPTIONAL REGULATORY PROTEIN"/>
    <property type="match status" value="1"/>
</dbReference>
<keyword evidence="6" id="KW-1185">Reference proteome</keyword>
<feature type="domain" description="HTH araC/xylS-type" evidence="4">
    <location>
        <begin position="200"/>
        <end position="305"/>
    </location>
</feature>
<dbReference type="GO" id="GO:0003700">
    <property type="term" value="F:DNA-binding transcription factor activity"/>
    <property type="evidence" value="ECO:0007669"/>
    <property type="project" value="InterPro"/>
</dbReference>